<reference evidence="3" key="1">
    <citation type="submission" date="2021-03" db="EMBL/GenBank/DDBJ databases">
        <authorList>
            <person name="Palmer J.M."/>
        </authorList>
    </citation>
    <scope>NUCLEOTIDE SEQUENCE</scope>
    <source>
        <strain evidence="3">ARV_011</strain>
    </source>
</reference>
<keyword evidence="2" id="KW-0472">Membrane</keyword>
<proteinExistence type="predicted"/>
<feature type="region of interest" description="Disordered" evidence="1">
    <location>
        <begin position="22"/>
        <end position="46"/>
    </location>
</feature>
<gene>
    <name evidence="3" type="ORF">KQ657_004915</name>
</gene>
<accession>A0A9P8AIV4</accession>
<feature type="transmembrane region" description="Helical" evidence="2">
    <location>
        <begin position="299"/>
        <end position="319"/>
    </location>
</feature>
<feature type="transmembrane region" description="Helical" evidence="2">
    <location>
        <begin position="325"/>
        <end position="343"/>
    </location>
</feature>
<evidence type="ECO:0000256" key="2">
    <source>
        <dbReference type="SAM" id="Phobius"/>
    </source>
</evidence>
<organism evidence="3 4">
    <name type="scientific">Scheffersomyces spartinae</name>
    <dbReference type="NCBI Taxonomy" id="45513"/>
    <lineage>
        <taxon>Eukaryota</taxon>
        <taxon>Fungi</taxon>
        <taxon>Dikarya</taxon>
        <taxon>Ascomycota</taxon>
        <taxon>Saccharomycotina</taxon>
        <taxon>Pichiomycetes</taxon>
        <taxon>Debaryomycetaceae</taxon>
        <taxon>Scheffersomyces</taxon>
    </lineage>
</organism>
<feature type="region of interest" description="Disordered" evidence="1">
    <location>
        <begin position="75"/>
        <end position="143"/>
    </location>
</feature>
<keyword evidence="4" id="KW-1185">Reference proteome</keyword>
<dbReference type="Proteomes" id="UP000790833">
    <property type="component" value="Unassembled WGS sequence"/>
</dbReference>
<dbReference type="OrthoDB" id="4019110at2759"/>
<keyword evidence="2" id="KW-0812">Transmembrane</keyword>
<protein>
    <submittedName>
        <fullName evidence="3">Uncharacterized protein</fullName>
    </submittedName>
</protein>
<evidence type="ECO:0000313" key="4">
    <source>
        <dbReference type="Proteomes" id="UP000790833"/>
    </source>
</evidence>
<name>A0A9P8AIV4_9ASCO</name>
<sequence length="629" mass="71212">MSYPIGNKEGVRVVSDMSRFEYDSETPQFRSRNPTPPSGLAYNLPKPAINDYTDTLNIPMNAPKVSLTAQQLEEVLVDEGPTPPHKDSSYRRLSSMYSQPQPQHSNTSPSRIDTQTPGHQQHQVQPQQYDQHFTPERLRPSSSYYPLSRRYSIGSSFPPGHYPPPSHLYLPAYEQAQYQSQIQNQALENNELPPMPQPGELVELPPTGNGLRRFLPETVFQKNPKKNFLRHMLLQQVMNKPVYHFPERDFDTNIFINTTHISYHFFLYFFEVIFEIIVIILSAMLLSSDKNVDYGIYRYFIGSSVVEVVIALGFLTTIIDFENRNGNFYCIIATVLCSISFIITCSQLLGKGCPNGNVCGMRRALLSFVIMSTFLWIITLTMYVTTLYVAKLDSLEEFIFHTQPVHNNNELPPQLTTSEYAASVARSPQTHQSAGAKTEEIDDVVGATTATAPKHTKTTTTFVDPETGVPLKQFYLSEQGEMYELQSPAGYEHHNKILETVTKLSVPNGNNIVESSTNYNQLYSLIPKELILGSLLEQLGLNEYFYVSDDAIRKVPIPRNVLSMFILSRSLPKNWHTLIQFLKMALPFGLPNKVDVVELSLVVPTALIYDSLVRQLSTVVGNHTPFHIL</sequence>
<feature type="transmembrane region" description="Helical" evidence="2">
    <location>
        <begin position="364"/>
        <end position="390"/>
    </location>
</feature>
<dbReference type="GeneID" id="66118289"/>
<evidence type="ECO:0000256" key="1">
    <source>
        <dbReference type="SAM" id="MobiDB-lite"/>
    </source>
</evidence>
<keyword evidence="2" id="KW-1133">Transmembrane helix</keyword>
<feature type="compositionally biased region" description="Low complexity" evidence="1">
    <location>
        <begin position="119"/>
        <end position="132"/>
    </location>
</feature>
<dbReference type="RefSeq" id="XP_043049751.1">
    <property type="nucleotide sequence ID" value="XM_043195578.1"/>
</dbReference>
<evidence type="ECO:0000313" key="3">
    <source>
        <dbReference type="EMBL" id="KAG7194204.1"/>
    </source>
</evidence>
<comment type="caution">
    <text evidence="3">The sequence shown here is derived from an EMBL/GenBank/DDBJ whole genome shotgun (WGS) entry which is preliminary data.</text>
</comment>
<feature type="transmembrane region" description="Helical" evidence="2">
    <location>
        <begin position="265"/>
        <end position="287"/>
    </location>
</feature>
<dbReference type="AlphaFoldDB" id="A0A9P8AIV4"/>
<dbReference type="EMBL" id="JAHMUF010000008">
    <property type="protein sequence ID" value="KAG7194204.1"/>
    <property type="molecule type" value="Genomic_DNA"/>
</dbReference>
<feature type="compositionally biased region" description="Polar residues" evidence="1">
    <location>
        <begin position="91"/>
        <end position="118"/>
    </location>
</feature>